<dbReference type="PANTHER" id="PTHR10655:SF17">
    <property type="entry name" value="LYSOPHOSPHOLIPASE-LIKE PROTEIN 1"/>
    <property type="match status" value="1"/>
</dbReference>
<evidence type="ECO:0000256" key="3">
    <source>
        <dbReference type="SAM" id="MobiDB-lite"/>
    </source>
</evidence>
<dbReference type="InterPro" id="IPR050565">
    <property type="entry name" value="LYPA1-2/EST-like"/>
</dbReference>
<dbReference type="InterPro" id="IPR003140">
    <property type="entry name" value="PLipase/COase/thioEstase"/>
</dbReference>
<proteinExistence type="inferred from homology"/>
<dbReference type="Gene3D" id="3.40.50.1820">
    <property type="entry name" value="alpha/beta hydrolase"/>
    <property type="match status" value="1"/>
</dbReference>
<dbReference type="Pfam" id="PF02230">
    <property type="entry name" value="Abhydrolase_2"/>
    <property type="match status" value="1"/>
</dbReference>
<comment type="similarity">
    <text evidence="1">Belongs to the AB hydrolase superfamily. AB hydrolase 2 family.</text>
</comment>
<accession>A0A9W7DSF8</accession>
<keyword evidence="2" id="KW-0378">Hydrolase</keyword>
<dbReference type="AlphaFoldDB" id="A0A9W7DSF8"/>
<dbReference type="SUPFAM" id="SSF53474">
    <property type="entry name" value="alpha/beta-Hydrolases"/>
    <property type="match status" value="1"/>
</dbReference>
<protein>
    <recommendedName>
        <fullName evidence="4">Phospholipase/carboxylesterase/thioesterase domain-containing protein</fullName>
    </recommendedName>
</protein>
<dbReference type="PANTHER" id="PTHR10655">
    <property type="entry name" value="LYSOPHOSPHOLIPASE-RELATED"/>
    <property type="match status" value="1"/>
</dbReference>
<feature type="compositionally biased region" description="Polar residues" evidence="3">
    <location>
        <begin position="1"/>
        <end position="10"/>
    </location>
</feature>
<keyword evidence="6" id="KW-1185">Reference proteome</keyword>
<feature type="domain" description="Phospholipase/carboxylesterase/thioesterase" evidence="4">
    <location>
        <begin position="22"/>
        <end position="233"/>
    </location>
</feature>
<evidence type="ECO:0000256" key="1">
    <source>
        <dbReference type="ARBA" id="ARBA00006499"/>
    </source>
</evidence>
<dbReference type="InterPro" id="IPR029058">
    <property type="entry name" value="AB_hydrolase_fold"/>
</dbReference>
<dbReference type="Proteomes" id="UP001165082">
    <property type="component" value="Unassembled WGS sequence"/>
</dbReference>
<evidence type="ECO:0000256" key="2">
    <source>
        <dbReference type="ARBA" id="ARBA00022801"/>
    </source>
</evidence>
<feature type="region of interest" description="Disordered" evidence="3">
    <location>
        <begin position="1"/>
        <end position="21"/>
    </location>
</feature>
<evidence type="ECO:0000313" key="6">
    <source>
        <dbReference type="Proteomes" id="UP001165082"/>
    </source>
</evidence>
<dbReference type="EMBL" id="BRXZ01000742">
    <property type="protein sequence ID" value="GMH52580.1"/>
    <property type="molecule type" value="Genomic_DNA"/>
</dbReference>
<comment type="caution">
    <text evidence="5">The sequence shown here is derived from an EMBL/GenBank/DDBJ whole genome shotgun (WGS) entry which is preliminary data.</text>
</comment>
<sequence length="288" mass="30916">MSGFASGSSLPITTRSPDDTITITPPTPHSALVVIMHGLGDTADGFSDVASMWSRQLPHVKFVLPTAPTQPVTLNMGMPMPSWYDIKGLSERTNEECDGIGASNARILKILQDEHSSTGLPYERMVLSGFSQGGAMSIFTGLQMPPDKKLAGVLVMSGYLAGAGQFTLSAAGAATKTLHCHGTADPMVNYGMATKTRDLLLEGGHGEYELRPYEGLVHSVSVEELQDGLEFLKGVLPDDPECKVKEKEVEEMSVKELKAAIRKGGLGKEAVGMTEKRELVELLKNNKK</sequence>
<organism evidence="5 6">
    <name type="scientific">Triparma retinervis</name>
    <dbReference type="NCBI Taxonomy" id="2557542"/>
    <lineage>
        <taxon>Eukaryota</taxon>
        <taxon>Sar</taxon>
        <taxon>Stramenopiles</taxon>
        <taxon>Ochrophyta</taxon>
        <taxon>Bolidophyceae</taxon>
        <taxon>Parmales</taxon>
        <taxon>Triparmaceae</taxon>
        <taxon>Triparma</taxon>
    </lineage>
</organism>
<dbReference type="OrthoDB" id="2418081at2759"/>
<gene>
    <name evidence="5" type="ORF">TrRE_jg4905</name>
</gene>
<feature type="compositionally biased region" description="Low complexity" evidence="3">
    <location>
        <begin position="11"/>
        <end position="21"/>
    </location>
</feature>
<dbReference type="GO" id="GO:0008474">
    <property type="term" value="F:palmitoyl-(protein) hydrolase activity"/>
    <property type="evidence" value="ECO:0007669"/>
    <property type="project" value="TreeGrafter"/>
</dbReference>
<name>A0A9W7DSF8_9STRA</name>
<dbReference type="GO" id="GO:0052689">
    <property type="term" value="F:carboxylic ester hydrolase activity"/>
    <property type="evidence" value="ECO:0007669"/>
    <property type="project" value="TreeGrafter"/>
</dbReference>
<dbReference type="GO" id="GO:0005737">
    <property type="term" value="C:cytoplasm"/>
    <property type="evidence" value="ECO:0007669"/>
    <property type="project" value="TreeGrafter"/>
</dbReference>
<evidence type="ECO:0000259" key="4">
    <source>
        <dbReference type="Pfam" id="PF02230"/>
    </source>
</evidence>
<evidence type="ECO:0000313" key="5">
    <source>
        <dbReference type="EMBL" id="GMH52580.1"/>
    </source>
</evidence>
<reference evidence="5" key="1">
    <citation type="submission" date="2022-07" db="EMBL/GenBank/DDBJ databases">
        <title>Genome analysis of Parmales, a sister group of diatoms, reveals the evolutionary specialization of diatoms from phago-mixotrophs to photoautotrophs.</title>
        <authorList>
            <person name="Ban H."/>
            <person name="Sato S."/>
            <person name="Yoshikawa S."/>
            <person name="Kazumasa Y."/>
            <person name="Nakamura Y."/>
            <person name="Ichinomiya M."/>
            <person name="Saitoh K."/>
            <person name="Sato N."/>
            <person name="Blanc-Mathieu R."/>
            <person name="Endo H."/>
            <person name="Kuwata A."/>
            <person name="Ogata H."/>
        </authorList>
    </citation>
    <scope>NUCLEOTIDE SEQUENCE</scope>
</reference>